<dbReference type="GO" id="GO:0003676">
    <property type="term" value="F:nucleic acid binding"/>
    <property type="evidence" value="ECO:0007669"/>
    <property type="project" value="InterPro"/>
</dbReference>
<dbReference type="PANTHER" id="PTHR37984">
    <property type="entry name" value="PROTEIN CBG26694"/>
    <property type="match status" value="1"/>
</dbReference>
<feature type="non-terminal residue" evidence="2">
    <location>
        <position position="1"/>
    </location>
</feature>
<dbReference type="EMBL" id="LN718831">
    <property type="protein sequence ID" value="CEP06934.1"/>
    <property type="molecule type" value="Genomic_DNA"/>
</dbReference>
<name>A0A0B7MVT8_9FUNG</name>
<dbReference type="PROSITE" id="PS50994">
    <property type="entry name" value="INTEGRASE"/>
    <property type="match status" value="1"/>
</dbReference>
<evidence type="ECO:0000259" key="1">
    <source>
        <dbReference type="PROSITE" id="PS50994"/>
    </source>
</evidence>
<feature type="non-terminal residue" evidence="2">
    <location>
        <position position="178"/>
    </location>
</feature>
<feature type="domain" description="Integrase catalytic" evidence="1">
    <location>
        <begin position="1"/>
        <end position="124"/>
    </location>
</feature>
<protein>
    <recommendedName>
        <fullName evidence="1">Integrase catalytic domain-containing protein</fullName>
    </recommendedName>
</protein>
<dbReference type="Proteomes" id="UP000054107">
    <property type="component" value="Unassembled WGS sequence"/>
</dbReference>
<dbReference type="STRING" id="35722.A0A0B7MVT8"/>
<dbReference type="InterPro" id="IPR036397">
    <property type="entry name" value="RNaseH_sf"/>
</dbReference>
<dbReference type="AlphaFoldDB" id="A0A0B7MVT8"/>
<dbReference type="GO" id="GO:0015074">
    <property type="term" value="P:DNA integration"/>
    <property type="evidence" value="ECO:0007669"/>
    <property type="project" value="InterPro"/>
</dbReference>
<evidence type="ECO:0000313" key="3">
    <source>
        <dbReference type="Proteomes" id="UP000054107"/>
    </source>
</evidence>
<accession>A0A0B7MVT8</accession>
<organism evidence="2 3">
    <name type="scientific">Parasitella parasitica</name>
    <dbReference type="NCBI Taxonomy" id="35722"/>
    <lineage>
        <taxon>Eukaryota</taxon>
        <taxon>Fungi</taxon>
        <taxon>Fungi incertae sedis</taxon>
        <taxon>Mucoromycota</taxon>
        <taxon>Mucoromycotina</taxon>
        <taxon>Mucoromycetes</taxon>
        <taxon>Mucorales</taxon>
        <taxon>Mucorineae</taxon>
        <taxon>Mucoraceae</taxon>
        <taxon>Parasitella</taxon>
    </lineage>
</organism>
<dbReference type="SUPFAM" id="SSF53098">
    <property type="entry name" value="Ribonuclease H-like"/>
    <property type="match status" value="1"/>
</dbReference>
<dbReference type="PANTHER" id="PTHR37984:SF5">
    <property type="entry name" value="PROTEIN NYNRIN-LIKE"/>
    <property type="match status" value="1"/>
</dbReference>
<proteinExistence type="predicted"/>
<evidence type="ECO:0000313" key="2">
    <source>
        <dbReference type="EMBL" id="CEP06934.1"/>
    </source>
</evidence>
<dbReference type="Gene3D" id="3.30.420.10">
    <property type="entry name" value="Ribonuclease H-like superfamily/Ribonuclease H"/>
    <property type="match status" value="1"/>
</dbReference>
<dbReference type="InterPro" id="IPR012337">
    <property type="entry name" value="RNaseH-like_sf"/>
</dbReference>
<dbReference type="GO" id="GO:0005634">
    <property type="term" value="C:nucleus"/>
    <property type="evidence" value="ECO:0007669"/>
    <property type="project" value="UniProtKB-ARBA"/>
</dbReference>
<dbReference type="OrthoDB" id="2275801at2759"/>
<reference evidence="2 3" key="1">
    <citation type="submission" date="2014-09" db="EMBL/GenBank/DDBJ databases">
        <authorList>
            <person name="Ellenberger Sabrina"/>
        </authorList>
    </citation>
    <scope>NUCLEOTIDE SEQUENCE [LARGE SCALE GENOMIC DNA]</scope>
    <source>
        <strain evidence="2 3">CBS 412.66</strain>
    </source>
</reference>
<sequence length="178" mass="20292">WPIAKAVPVASMEAVADFIYEEIVMRFGCLSEIITDRGANFTSGLVQAYTKRIGTNHKLTSAFHPRTNSKVERYNGTIKQMLRKYVNGAIHRWDDFVNTALWASRVRVHSTTGFSPFYLVYGREPRLPGDILRPYITKEMLLDKRTVADITSRELELLGQHRAAAEFRLKAMGEADKQ</sequence>
<keyword evidence="3" id="KW-1185">Reference proteome</keyword>
<gene>
    <name evidence="2" type="primary">PARPA_00192.1 scaffold 402</name>
</gene>
<dbReference type="InterPro" id="IPR001584">
    <property type="entry name" value="Integrase_cat-core"/>
</dbReference>
<dbReference type="InterPro" id="IPR050951">
    <property type="entry name" value="Retrovirus_Pol_polyprotein"/>
</dbReference>